<dbReference type="SUPFAM" id="SSF46689">
    <property type="entry name" value="Homeodomain-like"/>
    <property type="match status" value="1"/>
</dbReference>
<comment type="caution">
    <text evidence="6">The sequence shown here is derived from an EMBL/GenBank/DDBJ whole genome shotgun (WGS) entry which is preliminary data.</text>
</comment>
<evidence type="ECO:0000256" key="2">
    <source>
        <dbReference type="ARBA" id="ARBA00023125"/>
    </source>
</evidence>
<dbReference type="AlphaFoldDB" id="A0A401YE30"/>
<evidence type="ECO:0000259" key="4">
    <source>
        <dbReference type="PROSITE" id="PS51071"/>
    </source>
</evidence>
<dbReference type="GO" id="GO:0097367">
    <property type="term" value="F:carbohydrate derivative binding"/>
    <property type="evidence" value="ECO:0007669"/>
    <property type="project" value="InterPro"/>
</dbReference>
<dbReference type="CDD" id="cd05013">
    <property type="entry name" value="SIS_RpiR"/>
    <property type="match status" value="1"/>
</dbReference>
<dbReference type="InterPro" id="IPR035472">
    <property type="entry name" value="RpiR-like_SIS"/>
</dbReference>
<dbReference type="GO" id="GO:0003677">
    <property type="term" value="F:DNA binding"/>
    <property type="evidence" value="ECO:0007669"/>
    <property type="project" value="UniProtKB-KW"/>
</dbReference>
<dbReference type="SUPFAM" id="SSF53697">
    <property type="entry name" value="SIS domain"/>
    <property type="match status" value="1"/>
</dbReference>
<proteinExistence type="predicted"/>
<dbReference type="InterPro" id="IPR001347">
    <property type="entry name" value="SIS_dom"/>
</dbReference>
<evidence type="ECO:0000313" key="6">
    <source>
        <dbReference type="EMBL" id="GCD92836.1"/>
    </source>
</evidence>
<dbReference type="Gene3D" id="1.10.10.10">
    <property type="entry name" value="Winged helix-like DNA-binding domain superfamily/Winged helix DNA-binding domain"/>
    <property type="match status" value="1"/>
</dbReference>
<dbReference type="InterPro" id="IPR047640">
    <property type="entry name" value="RpiR-like"/>
</dbReference>
<keyword evidence="1" id="KW-0805">Transcription regulation</keyword>
<evidence type="ECO:0000256" key="1">
    <source>
        <dbReference type="ARBA" id="ARBA00023015"/>
    </source>
</evidence>
<evidence type="ECO:0000256" key="3">
    <source>
        <dbReference type="ARBA" id="ARBA00023163"/>
    </source>
</evidence>
<evidence type="ECO:0000313" key="7">
    <source>
        <dbReference type="Proteomes" id="UP000286931"/>
    </source>
</evidence>
<dbReference type="InterPro" id="IPR000281">
    <property type="entry name" value="HTH_RpiR"/>
</dbReference>
<sequence length="309" mass="33379">MVDTGESRGVSEQPLENPALARVRAAIREQWADLSPAERNVARYLTNCSPEQVLFASAADLGATIGVSNATVVRTLQRLGLGGLSALKRDIAADFVTDVAPEVRVRQRITQVGQDLDGIRARVYDEAIERLEHGRANLDATAFRRATQLLADAGEVLAYGVGASELAGRHLALKLNRMGRRARFVGTTGFALADELLTLRRQDVVVMFVPGRFLHDMEVLLDRARVLGAGIVVVTDELVERLADTADAVLYAPHTPTGITTESLAALVLGDALLLAVASLDETRSVEHSHQLTSLRAQLLEPGEGRPKR</sequence>
<accession>A0A401YE30</accession>
<dbReference type="InterPro" id="IPR036388">
    <property type="entry name" value="WH-like_DNA-bd_sf"/>
</dbReference>
<dbReference type="GO" id="GO:0003700">
    <property type="term" value="F:DNA-binding transcription factor activity"/>
    <property type="evidence" value="ECO:0007669"/>
    <property type="project" value="InterPro"/>
</dbReference>
<dbReference type="PANTHER" id="PTHR30514">
    <property type="entry name" value="GLUCOKINASE"/>
    <property type="match status" value="1"/>
</dbReference>
<organism evidence="6 7">
    <name type="scientific">Embleya hyalina</name>
    <dbReference type="NCBI Taxonomy" id="516124"/>
    <lineage>
        <taxon>Bacteria</taxon>
        <taxon>Bacillati</taxon>
        <taxon>Actinomycetota</taxon>
        <taxon>Actinomycetes</taxon>
        <taxon>Kitasatosporales</taxon>
        <taxon>Streptomycetaceae</taxon>
        <taxon>Embleya</taxon>
    </lineage>
</organism>
<gene>
    <name evidence="6" type="ORF">EHYA_00478</name>
</gene>
<evidence type="ECO:0000259" key="5">
    <source>
        <dbReference type="PROSITE" id="PS51464"/>
    </source>
</evidence>
<dbReference type="PROSITE" id="PS51464">
    <property type="entry name" value="SIS"/>
    <property type="match status" value="1"/>
</dbReference>
<dbReference type="Gene3D" id="3.40.50.10490">
    <property type="entry name" value="Glucose-6-phosphate isomerase like protein, domain 1"/>
    <property type="match status" value="1"/>
</dbReference>
<name>A0A401YE30_9ACTN</name>
<feature type="domain" description="HTH rpiR-type" evidence="4">
    <location>
        <begin position="21"/>
        <end position="98"/>
    </location>
</feature>
<protein>
    <submittedName>
        <fullName evidence="6">Transcriptional regulator</fullName>
    </submittedName>
</protein>
<reference evidence="6 7" key="1">
    <citation type="submission" date="2018-12" db="EMBL/GenBank/DDBJ databases">
        <title>Draft genome sequence of Embleya hyalina NBRC 13850T.</title>
        <authorList>
            <person name="Komaki H."/>
            <person name="Hosoyama A."/>
            <person name="Kimura A."/>
            <person name="Ichikawa N."/>
            <person name="Tamura T."/>
        </authorList>
    </citation>
    <scope>NUCLEOTIDE SEQUENCE [LARGE SCALE GENOMIC DNA]</scope>
    <source>
        <strain evidence="6 7">NBRC 13850</strain>
    </source>
</reference>
<keyword evidence="7" id="KW-1185">Reference proteome</keyword>
<dbReference type="InterPro" id="IPR046348">
    <property type="entry name" value="SIS_dom_sf"/>
</dbReference>
<dbReference type="PROSITE" id="PS51071">
    <property type="entry name" value="HTH_RPIR"/>
    <property type="match status" value="1"/>
</dbReference>
<dbReference type="GO" id="GO:1901135">
    <property type="term" value="P:carbohydrate derivative metabolic process"/>
    <property type="evidence" value="ECO:0007669"/>
    <property type="project" value="InterPro"/>
</dbReference>
<keyword evidence="2" id="KW-0238">DNA-binding</keyword>
<dbReference type="Proteomes" id="UP000286931">
    <property type="component" value="Unassembled WGS sequence"/>
</dbReference>
<dbReference type="Pfam" id="PF01380">
    <property type="entry name" value="SIS"/>
    <property type="match status" value="1"/>
</dbReference>
<dbReference type="Pfam" id="PF01418">
    <property type="entry name" value="HTH_6"/>
    <property type="match status" value="1"/>
</dbReference>
<dbReference type="InterPro" id="IPR009057">
    <property type="entry name" value="Homeodomain-like_sf"/>
</dbReference>
<feature type="domain" description="SIS" evidence="5">
    <location>
        <begin position="146"/>
        <end position="283"/>
    </location>
</feature>
<keyword evidence="3" id="KW-0804">Transcription</keyword>
<dbReference type="EMBL" id="BIFH01000013">
    <property type="protein sequence ID" value="GCD92836.1"/>
    <property type="molecule type" value="Genomic_DNA"/>
</dbReference>